<dbReference type="AlphaFoldDB" id="A0A914AJW0"/>
<dbReference type="RefSeq" id="XP_038063836.1">
    <property type="nucleotide sequence ID" value="XM_038207908.1"/>
</dbReference>
<sequence length="158" mass="17720">MADPLGLFALFLCLIQVARSSGQFESPSPPLRQDCFALGLSSNLLCSSCSVLPNHGLESLVPDCQTCCHKDNDAEDQKLYPKAILEVCSCKLGRFPQIQAFVKGERAQNFPNLEIKFKRGADPALKFLNEKNQVQETLSIERWNTDTVEEFLQERLMP</sequence>
<protein>
    <recommendedName>
        <fullName evidence="6">Selenoprotein F</fullName>
    </recommendedName>
</protein>
<dbReference type="InterPro" id="IPR039992">
    <property type="entry name" value="Sep15_SelM"/>
</dbReference>
<evidence type="ECO:0000256" key="1">
    <source>
        <dbReference type="ARBA" id="ARBA00004319"/>
    </source>
</evidence>
<evidence type="ECO:0000256" key="5">
    <source>
        <dbReference type="ARBA" id="ARBA00022933"/>
    </source>
</evidence>
<name>A0A914AJW0_PATMI</name>
<dbReference type="OrthoDB" id="1910009at2759"/>
<comment type="subcellular location">
    <subcellularLocation>
        <location evidence="1">Endoplasmic reticulum lumen</location>
    </subcellularLocation>
</comment>
<reference evidence="7" key="1">
    <citation type="submission" date="2022-11" db="UniProtKB">
        <authorList>
            <consortium name="EnsemblMetazoa"/>
        </authorList>
    </citation>
    <scope>IDENTIFICATION</scope>
</reference>
<evidence type="ECO:0000256" key="4">
    <source>
        <dbReference type="ARBA" id="ARBA00022824"/>
    </source>
</evidence>
<dbReference type="GO" id="GO:0016491">
    <property type="term" value="F:oxidoreductase activity"/>
    <property type="evidence" value="ECO:0007669"/>
    <property type="project" value="TreeGrafter"/>
</dbReference>
<dbReference type="InterPro" id="IPR036249">
    <property type="entry name" value="Thioredoxin-like_sf"/>
</dbReference>
<evidence type="ECO:0000313" key="7">
    <source>
        <dbReference type="EnsemblMetazoa" id="XP_038063836.1"/>
    </source>
</evidence>
<dbReference type="InterPro" id="IPR038219">
    <property type="entry name" value="Sep15/SelM_sf"/>
</dbReference>
<dbReference type="Proteomes" id="UP000887568">
    <property type="component" value="Unplaced"/>
</dbReference>
<keyword evidence="3" id="KW-0732">Signal</keyword>
<keyword evidence="8" id="KW-1185">Reference proteome</keyword>
<comment type="similarity">
    <text evidence="2">Belongs to the selenoprotein M/F family.</text>
</comment>
<dbReference type="PANTHER" id="PTHR13077">
    <property type="entry name" value="SELENOPROTEIN F"/>
    <property type="match status" value="1"/>
</dbReference>
<keyword evidence="5" id="KW-0712">Selenocysteine</keyword>
<dbReference type="GO" id="GO:0051084">
    <property type="term" value="P:'de novo' post-translational protein folding"/>
    <property type="evidence" value="ECO:0007669"/>
    <property type="project" value="UniProtKB-ARBA"/>
</dbReference>
<dbReference type="InterPro" id="IPR014912">
    <property type="entry name" value="Sep15_SelM_dom"/>
</dbReference>
<dbReference type="GO" id="GO:0005788">
    <property type="term" value="C:endoplasmic reticulum lumen"/>
    <property type="evidence" value="ECO:0007669"/>
    <property type="project" value="UniProtKB-SubCell"/>
</dbReference>
<accession>A0A914AJW0</accession>
<dbReference type="PANTHER" id="PTHR13077:SF6">
    <property type="entry name" value="SELENOPROTEIN F"/>
    <property type="match status" value="1"/>
</dbReference>
<dbReference type="Gene3D" id="3.40.30.50">
    <property type="entry name" value="Sep15/SelM thioredoxin-like domain, active-site redox motif"/>
    <property type="match status" value="1"/>
</dbReference>
<dbReference type="EnsemblMetazoa" id="XM_038207908.1">
    <property type="protein sequence ID" value="XP_038063836.1"/>
    <property type="gene ID" value="LOC119734411"/>
</dbReference>
<evidence type="ECO:0000256" key="2">
    <source>
        <dbReference type="ARBA" id="ARBA00005742"/>
    </source>
</evidence>
<evidence type="ECO:0000256" key="6">
    <source>
        <dbReference type="ARBA" id="ARBA00040775"/>
    </source>
</evidence>
<dbReference type="Pfam" id="PF08806">
    <property type="entry name" value="Sep15_SelM"/>
    <property type="match status" value="1"/>
</dbReference>
<evidence type="ECO:0000256" key="3">
    <source>
        <dbReference type="ARBA" id="ARBA00022729"/>
    </source>
</evidence>
<organism evidence="7 8">
    <name type="scientific">Patiria miniata</name>
    <name type="common">Bat star</name>
    <name type="synonym">Asterina miniata</name>
    <dbReference type="NCBI Taxonomy" id="46514"/>
    <lineage>
        <taxon>Eukaryota</taxon>
        <taxon>Metazoa</taxon>
        <taxon>Echinodermata</taxon>
        <taxon>Eleutherozoa</taxon>
        <taxon>Asterozoa</taxon>
        <taxon>Asteroidea</taxon>
        <taxon>Valvatacea</taxon>
        <taxon>Valvatida</taxon>
        <taxon>Asterinidae</taxon>
        <taxon>Patiria</taxon>
    </lineage>
</organism>
<keyword evidence="4" id="KW-0256">Endoplasmic reticulum</keyword>
<dbReference type="SUPFAM" id="SSF52833">
    <property type="entry name" value="Thioredoxin-like"/>
    <property type="match status" value="1"/>
</dbReference>
<dbReference type="GeneID" id="119734411"/>
<evidence type="ECO:0000313" key="8">
    <source>
        <dbReference type="Proteomes" id="UP000887568"/>
    </source>
</evidence>
<proteinExistence type="inferred from homology"/>